<dbReference type="Gene3D" id="2.60.40.1240">
    <property type="match status" value="1"/>
</dbReference>
<sequence>MNTPQPFDPNAMAAPYPAVEPPKKKKKWPWIVGGIAVVVVATSVFGGDSEEATSTAGNAGFVESDDAVVDAAAEETASATDVGLSETAESDGMMVTVSNARFASSILSDYLCADANLSNQSDSAQGFSQFDFELYKPNGVIANTTFPGLDIKTLEYADLAPGGTTDGAICFDSDGAPGEYKIEYSGGLFADPLTWSFTL</sequence>
<protein>
    <recommendedName>
        <fullName evidence="2">DUF4352 domain-containing protein</fullName>
    </recommendedName>
</protein>
<dbReference type="Pfam" id="PF11611">
    <property type="entry name" value="DUF4352"/>
    <property type="match status" value="1"/>
</dbReference>
<dbReference type="RefSeq" id="WP_123047909.1">
    <property type="nucleotide sequence ID" value="NZ_PTJO01000004.1"/>
</dbReference>
<feature type="domain" description="DUF4352" evidence="2">
    <location>
        <begin position="109"/>
        <end position="191"/>
    </location>
</feature>
<dbReference type="InterPro" id="IPR029051">
    <property type="entry name" value="DUF4352"/>
</dbReference>
<organism evidence="3 4">
    <name type="scientific">Corynebacterium alimapuense</name>
    <dbReference type="NCBI Taxonomy" id="1576874"/>
    <lineage>
        <taxon>Bacteria</taxon>
        <taxon>Bacillati</taxon>
        <taxon>Actinomycetota</taxon>
        <taxon>Actinomycetes</taxon>
        <taxon>Mycobacteriales</taxon>
        <taxon>Corynebacteriaceae</taxon>
        <taxon>Corynebacterium</taxon>
    </lineage>
</organism>
<evidence type="ECO:0000256" key="1">
    <source>
        <dbReference type="ARBA" id="ARBA00022729"/>
    </source>
</evidence>
<dbReference type="EMBL" id="PTJO01000004">
    <property type="protein sequence ID" value="RNE48772.1"/>
    <property type="molecule type" value="Genomic_DNA"/>
</dbReference>
<reference evidence="3 4" key="1">
    <citation type="submission" date="2018-02" db="EMBL/GenBank/DDBJ databases">
        <title>Corynebacterium alimpuense sp. nov., a marine obligate actinomycete isolated from sediments of Valparaiso bay, Chile.</title>
        <authorList>
            <person name="Claverias F."/>
            <person name="Gonzales-Siles L."/>
            <person name="Salva-Serra F."/>
            <person name="Inganaes E."/>
            <person name="Molin K."/>
            <person name="Cumsille A."/>
            <person name="Undabarrena A."/>
            <person name="Couve E."/>
            <person name="Moore E.R.B."/>
            <person name="Gomila M."/>
            <person name="Camara B."/>
        </authorList>
    </citation>
    <scope>NUCLEOTIDE SEQUENCE [LARGE SCALE GENOMIC DNA]</scope>
    <source>
        <strain evidence="3 4">CCUG 69366</strain>
    </source>
</reference>
<keyword evidence="1" id="KW-0732">Signal</keyword>
<dbReference type="InterPro" id="IPR029050">
    <property type="entry name" value="Immunoprotect_excell_Ig-like"/>
</dbReference>
<dbReference type="Proteomes" id="UP000266975">
    <property type="component" value="Unassembled WGS sequence"/>
</dbReference>
<accession>A0A3M8K894</accession>
<comment type="caution">
    <text evidence="3">The sequence shown here is derived from an EMBL/GenBank/DDBJ whole genome shotgun (WGS) entry which is preliminary data.</text>
</comment>
<proteinExistence type="predicted"/>
<name>A0A3M8K894_9CORY</name>
<evidence type="ECO:0000259" key="2">
    <source>
        <dbReference type="Pfam" id="PF11611"/>
    </source>
</evidence>
<dbReference type="AlphaFoldDB" id="A0A3M8K894"/>
<dbReference type="OrthoDB" id="4426927at2"/>
<gene>
    <name evidence="3" type="ORF">C5L39_05545</name>
</gene>
<evidence type="ECO:0000313" key="4">
    <source>
        <dbReference type="Proteomes" id="UP000266975"/>
    </source>
</evidence>
<keyword evidence="4" id="KW-1185">Reference proteome</keyword>
<evidence type="ECO:0000313" key="3">
    <source>
        <dbReference type="EMBL" id="RNE48772.1"/>
    </source>
</evidence>